<evidence type="ECO:0000256" key="6">
    <source>
        <dbReference type="ARBA" id="ARBA00022692"/>
    </source>
</evidence>
<keyword evidence="3" id="KW-0813">Transport</keyword>
<accession>A0A7T0G125</accession>
<reference evidence="12 13" key="1">
    <citation type="submission" date="2020-02" db="EMBL/GenBank/DDBJ databases">
        <title>Genomic and physiological characterization of two novel Nitrospinaceae genera.</title>
        <authorList>
            <person name="Mueller A.J."/>
            <person name="Jung M.-Y."/>
            <person name="Strachan C.R."/>
            <person name="Herbold C.W."/>
            <person name="Kirkegaard R.H."/>
            <person name="Daims H."/>
        </authorList>
    </citation>
    <scope>NUCLEOTIDE SEQUENCE [LARGE SCALE GENOMIC DNA]</scope>
    <source>
        <strain evidence="12">EB</strain>
    </source>
</reference>
<evidence type="ECO:0000256" key="2">
    <source>
        <dbReference type="ARBA" id="ARBA00007246"/>
    </source>
</evidence>
<dbReference type="Gene3D" id="1.10.40.60">
    <property type="entry name" value="EpsJ-like"/>
    <property type="match status" value="1"/>
</dbReference>
<feature type="domain" description="T2SS protein K first SAM-like" evidence="11">
    <location>
        <begin position="145"/>
        <end position="218"/>
    </location>
</feature>
<dbReference type="PANTHER" id="PTHR38831:SF2">
    <property type="entry name" value="TYPE II SECRETION SYSTEM PROTEIN K"/>
    <property type="match status" value="1"/>
</dbReference>
<evidence type="ECO:0000256" key="7">
    <source>
        <dbReference type="ARBA" id="ARBA00022927"/>
    </source>
</evidence>
<evidence type="ECO:0000256" key="4">
    <source>
        <dbReference type="ARBA" id="ARBA00022475"/>
    </source>
</evidence>
<keyword evidence="7" id="KW-0653">Protein transport</keyword>
<evidence type="ECO:0000313" key="13">
    <source>
        <dbReference type="Proteomes" id="UP000594688"/>
    </source>
</evidence>
<keyword evidence="5" id="KW-0997">Cell inner membrane</keyword>
<keyword evidence="9 10" id="KW-0472">Membrane</keyword>
<feature type="transmembrane region" description="Helical" evidence="10">
    <location>
        <begin position="12"/>
        <end position="32"/>
    </location>
</feature>
<evidence type="ECO:0000256" key="1">
    <source>
        <dbReference type="ARBA" id="ARBA00004533"/>
    </source>
</evidence>
<evidence type="ECO:0000256" key="10">
    <source>
        <dbReference type="SAM" id="Phobius"/>
    </source>
</evidence>
<dbReference type="EMBL" id="CP048685">
    <property type="protein sequence ID" value="QPJ62925.1"/>
    <property type="molecule type" value="Genomic_DNA"/>
</dbReference>
<evidence type="ECO:0000256" key="3">
    <source>
        <dbReference type="ARBA" id="ARBA00022448"/>
    </source>
</evidence>
<protein>
    <submittedName>
        <fullName evidence="12">General secretion pathway protein GspK</fullName>
    </submittedName>
</protein>
<evidence type="ECO:0000256" key="5">
    <source>
        <dbReference type="ARBA" id="ARBA00022519"/>
    </source>
</evidence>
<comment type="similarity">
    <text evidence="2">Belongs to the GSP K family.</text>
</comment>
<evidence type="ECO:0000313" key="12">
    <source>
        <dbReference type="EMBL" id="QPJ62925.1"/>
    </source>
</evidence>
<dbReference type="PANTHER" id="PTHR38831">
    <property type="entry name" value="TYPE II SECRETION SYSTEM PROTEIN K"/>
    <property type="match status" value="1"/>
</dbReference>
<gene>
    <name evidence="12" type="ORF">G3M70_14000</name>
</gene>
<sequence length="332" mass="37478">MPESLKNEKGLAFIIVMWVLVLLIALGTEFAFSMRTEVNTTRNFKEDREAYFLAKGGIQLAMTELLQKARYHSITDEKGFIIGQPEAPPEEGEEANQQTAQEEVPEEAIYETAREDIPLGGGLITYTIEDENGKLNLNRVSREILVKALELNGMEQGSDRDSIADSILDWVDADDNHRLNGAENDYYLSQFPPYHAKNGPLDSLGELLKVKGMTPELLYGDEEYDEAEDKEGLKPGLVRLFTVYNTPYFNPNTAPVEVLRASFPEEKVQDILNAKQEKGYYGFTLSSHFRIKATGSFENSSTRHSIVAVIEKVGTDEKAKMLIRYWKDNDFS</sequence>
<dbReference type="KEGG" id="nli:G3M70_14000"/>
<keyword evidence="4" id="KW-1003">Cell membrane</keyword>
<dbReference type="InterPro" id="IPR049031">
    <property type="entry name" value="T2SSK_SAM-like_1st"/>
</dbReference>
<proteinExistence type="inferred from homology"/>
<organism evidence="12 13">
    <name type="scientific">Candidatus Nitronauta litoralis</name>
    <dbReference type="NCBI Taxonomy" id="2705533"/>
    <lineage>
        <taxon>Bacteria</taxon>
        <taxon>Pseudomonadati</taxon>
        <taxon>Nitrospinota/Tectimicrobiota group</taxon>
        <taxon>Nitrospinota</taxon>
        <taxon>Nitrospinia</taxon>
        <taxon>Nitrospinales</taxon>
        <taxon>Nitrospinaceae</taxon>
        <taxon>Candidatus Nitronauta</taxon>
    </lineage>
</organism>
<dbReference type="InterPro" id="IPR038072">
    <property type="entry name" value="GspK_central_sf"/>
</dbReference>
<dbReference type="GO" id="GO:0009306">
    <property type="term" value="P:protein secretion"/>
    <property type="evidence" value="ECO:0007669"/>
    <property type="project" value="InterPro"/>
</dbReference>
<dbReference type="AlphaFoldDB" id="A0A7T0G125"/>
<name>A0A7T0G125_9BACT</name>
<dbReference type="Pfam" id="PF21687">
    <property type="entry name" value="T2SSK_1st"/>
    <property type="match status" value="1"/>
</dbReference>
<evidence type="ECO:0000256" key="8">
    <source>
        <dbReference type="ARBA" id="ARBA00022989"/>
    </source>
</evidence>
<evidence type="ECO:0000256" key="9">
    <source>
        <dbReference type="ARBA" id="ARBA00023136"/>
    </source>
</evidence>
<dbReference type="SUPFAM" id="SSF158544">
    <property type="entry name" value="GspK insert domain-like"/>
    <property type="match status" value="1"/>
</dbReference>
<comment type="subcellular location">
    <subcellularLocation>
        <location evidence="1">Cell inner membrane</location>
    </subcellularLocation>
</comment>
<dbReference type="PIRSF" id="PIRSF002786">
    <property type="entry name" value="XcpX"/>
    <property type="match status" value="1"/>
</dbReference>
<dbReference type="GO" id="GO:0005886">
    <property type="term" value="C:plasma membrane"/>
    <property type="evidence" value="ECO:0007669"/>
    <property type="project" value="UniProtKB-SubCell"/>
</dbReference>
<dbReference type="InterPro" id="IPR005628">
    <property type="entry name" value="GspK"/>
</dbReference>
<dbReference type="Proteomes" id="UP000594688">
    <property type="component" value="Chromosome"/>
</dbReference>
<keyword evidence="8 10" id="KW-1133">Transmembrane helix</keyword>
<keyword evidence="6 10" id="KW-0812">Transmembrane</keyword>
<evidence type="ECO:0000259" key="11">
    <source>
        <dbReference type="Pfam" id="PF21687"/>
    </source>
</evidence>